<keyword evidence="1" id="KW-0805">Transcription regulation</keyword>
<dbReference type="PANTHER" id="PTHR43537:SF5">
    <property type="entry name" value="UXU OPERON TRANSCRIPTIONAL REGULATOR"/>
    <property type="match status" value="1"/>
</dbReference>
<protein>
    <submittedName>
        <fullName evidence="5">GntR family transcriptional regulator</fullName>
    </submittedName>
</protein>
<sequence>MIHGPLAPAPGQRFSEEVISRIGQLVEEGEMRVDARFPSERVLEARWRVSRLVIREAFRALEIQGVVESRPGGGRYLRSDRVPDPARLRRLRLEAGREQLLQLWETRETLECKTAELAAERATPEQLEAIAHPLRLLDAPPSEALRHTDPNRLFHLAIAGACGNPLLEDMVADLLARSQATGFRALLELEDLAALQPEHHPIFDAIAAHDPAAARAAMRRHFEGLRGCLRAPALLAAAR</sequence>
<dbReference type="EMBL" id="QKYU01000020">
    <property type="protein sequence ID" value="PZW41895.1"/>
    <property type="molecule type" value="Genomic_DNA"/>
</dbReference>
<keyword evidence="6" id="KW-1185">Reference proteome</keyword>
<dbReference type="OrthoDB" id="9788098at2"/>
<keyword evidence="3" id="KW-0804">Transcription</keyword>
<dbReference type="GO" id="GO:0003700">
    <property type="term" value="F:DNA-binding transcription factor activity"/>
    <property type="evidence" value="ECO:0007669"/>
    <property type="project" value="InterPro"/>
</dbReference>
<dbReference type="SMART" id="SM00345">
    <property type="entry name" value="HTH_GNTR"/>
    <property type="match status" value="1"/>
</dbReference>
<dbReference type="InterPro" id="IPR000524">
    <property type="entry name" value="Tscrpt_reg_HTH_GntR"/>
</dbReference>
<dbReference type="InterPro" id="IPR008920">
    <property type="entry name" value="TF_FadR/GntR_C"/>
</dbReference>
<proteinExistence type="predicted"/>
<dbReference type="Gene3D" id="1.20.120.530">
    <property type="entry name" value="GntR ligand-binding domain-like"/>
    <property type="match status" value="1"/>
</dbReference>
<dbReference type="PANTHER" id="PTHR43537">
    <property type="entry name" value="TRANSCRIPTIONAL REGULATOR, GNTR FAMILY"/>
    <property type="match status" value="1"/>
</dbReference>
<dbReference type="InterPro" id="IPR036390">
    <property type="entry name" value="WH_DNA-bd_sf"/>
</dbReference>
<reference evidence="5 6" key="1">
    <citation type="submission" date="2018-06" db="EMBL/GenBank/DDBJ databases">
        <title>Genomic Encyclopedia of Archaeal and Bacterial Type Strains, Phase II (KMG-II): from individual species to whole genera.</title>
        <authorList>
            <person name="Goeker M."/>
        </authorList>
    </citation>
    <scope>NUCLEOTIDE SEQUENCE [LARGE SCALE GENOMIC DNA]</scope>
    <source>
        <strain evidence="5 6">DSM 24525</strain>
    </source>
</reference>
<gene>
    <name evidence="5" type="ORF">C8P66_12086</name>
</gene>
<evidence type="ECO:0000256" key="1">
    <source>
        <dbReference type="ARBA" id="ARBA00023015"/>
    </source>
</evidence>
<dbReference type="InterPro" id="IPR036388">
    <property type="entry name" value="WH-like_DNA-bd_sf"/>
</dbReference>
<dbReference type="GO" id="GO:0003677">
    <property type="term" value="F:DNA binding"/>
    <property type="evidence" value="ECO:0007669"/>
    <property type="project" value="UniProtKB-KW"/>
</dbReference>
<organism evidence="5 6">
    <name type="scientific">Humitalea rosea</name>
    <dbReference type="NCBI Taxonomy" id="990373"/>
    <lineage>
        <taxon>Bacteria</taxon>
        <taxon>Pseudomonadati</taxon>
        <taxon>Pseudomonadota</taxon>
        <taxon>Alphaproteobacteria</taxon>
        <taxon>Acetobacterales</taxon>
        <taxon>Roseomonadaceae</taxon>
        <taxon>Humitalea</taxon>
    </lineage>
</organism>
<dbReference type="Proteomes" id="UP000249688">
    <property type="component" value="Unassembled WGS sequence"/>
</dbReference>
<name>A0A2W7I9X8_9PROT</name>
<evidence type="ECO:0000259" key="4">
    <source>
        <dbReference type="PROSITE" id="PS50949"/>
    </source>
</evidence>
<dbReference type="SMART" id="SM00895">
    <property type="entry name" value="FCD"/>
    <property type="match status" value="1"/>
</dbReference>
<evidence type="ECO:0000256" key="2">
    <source>
        <dbReference type="ARBA" id="ARBA00023125"/>
    </source>
</evidence>
<dbReference type="SUPFAM" id="SSF46785">
    <property type="entry name" value="Winged helix' DNA-binding domain"/>
    <property type="match status" value="1"/>
</dbReference>
<comment type="caution">
    <text evidence="5">The sequence shown here is derived from an EMBL/GenBank/DDBJ whole genome shotgun (WGS) entry which is preliminary data.</text>
</comment>
<dbReference type="Pfam" id="PF00392">
    <property type="entry name" value="GntR"/>
    <property type="match status" value="1"/>
</dbReference>
<dbReference type="RefSeq" id="WP_111399468.1">
    <property type="nucleotide sequence ID" value="NZ_QKYU01000020.1"/>
</dbReference>
<dbReference type="CDD" id="cd07377">
    <property type="entry name" value="WHTH_GntR"/>
    <property type="match status" value="1"/>
</dbReference>
<dbReference type="AlphaFoldDB" id="A0A2W7I9X8"/>
<evidence type="ECO:0000313" key="5">
    <source>
        <dbReference type="EMBL" id="PZW41895.1"/>
    </source>
</evidence>
<dbReference type="Pfam" id="PF07729">
    <property type="entry name" value="FCD"/>
    <property type="match status" value="1"/>
</dbReference>
<dbReference type="Gene3D" id="1.10.10.10">
    <property type="entry name" value="Winged helix-like DNA-binding domain superfamily/Winged helix DNA-binding domain"/>
    <property type="match status" value="1"/>
</dbReference>
<dbReference type="SUPFAM" id="SSF48008">
    <property type="entry name" value="GntR ligand-binding domain-like"/>
    <property type="match status" value="1"/>
</dbReference>
<evidence type="ECO:0000256" key="3">
    <source>
        <dbReference type="ARBA" id="ARBA00023163"/>
    </source>
</evidence>
<keyword evidence="2" id="KW-0238">DNA-binding</keyword>
<evidence type="ECO:0000313" key="6">
    <source>
        <dbReference type="Proteomes" id="UP000249688"/>
    </source>
</evidence>
<dbReference type="PROSITE" id="PS50949">
    <property type="entry name" value="HTH_GNTR"/>
    <property type="match status" value="1"/>
</dbReference>
<dbReference type="PRINTS" id="PR00035">
    <property type="entry name" value="HTHGNTR"/>
</dbReference>
<dbReference type="InterPro" id="IPR011711">
    <property type="entry name" value="GntR_C"/>
</dbReference>
<feature type="domain" description="HTH gntR-type" evidence="4">
    <location>
        <begin position="12"/>
        <end position="80"/>
    </location>
</feature>
<accession>A0A2W7I9X8</accession>